<feature type="region of interest" description="Disordered" evidence="1">
    <location>
        <begin position="87"/>
        <end position="115"/>
    </location>
</feature>
<keyword evidence="3" id="KW-1185">Reference proteome</keyword>
<evidence type="ECO:0000313" key="3">
    <source>
        <dbReference type="Proteomes" id="UP000296049"/>
    </source>
</evidence>
<dbReference type="Proteomes" id="UP000296049">
    <property type="component" value="Unassembled WGS sequence"/>
</dbReference>
<name>R0LTY3_ANAPL</name>
<dbReference type="AlphaFoldDB" id="R0LTY3"/>
<sequence>MALKSSEESADLALPEVSLATKKFLGFKRPRIQGRATGLIAFPGSSGPEPLTEMLQRNLLRAFLDLGDLWKCWMFINYQSPSSAAGVAQSERSAQHGSRDESTQRSPTHFHPELSPCSSITAAEENNHPTMSVSSTIASWRIIAITGYFNLDDWVTLKYGYGTVIQIVAVLERRRIPVVPGAGDGHLRTTPGVATVPGVVLR</sequence>
<proteinExistence type="predicted"/>
<evidence type="ECO:0000256" key="1">
    <source>
        <dbReference type="SAM" id="MobiDB-lite"/>
    </source>
</evidence>
<dbReference type="EMBL" id="KB742833">
    <property type="protein sequence ID" value="EOB03843.1"/>
    <property type="molecule type" value="Genomic_DNA"/>
</dbReference>
<protein>
    <submittedName>
        <fullName evidence="2">Uncharacterized protein</fullName>
    </submittedName>
</protein>
<reference evidence="3" key="1">
    <citation type="journal article" date="2013" name="Nat. Genet.">
        <title>The duck genome and transcriptome provide insight into an avian influenza virus reservoir species.</title>
        <authorList>
            <person name="Huang Y."/>
            <person name="Li Y."/>
            <person name="Burt D.W."/>
            <person name="Chen H."/>
            <person name="Zhang Y."/>
            <person name="Qian W."/>
            <person name="Kim H."/>
            <person name="Gan S."/>
            <person name="Zhao Y."/>
            <person name="Li J."/>
            <person name="Yi K."/>
            <person name="Feng H."/>
            <person name="Zhu P."/>
            <person name="Li B."/>
            <person name="Liu Q."/>
            <person name="Fairley S."/>
            <person name="Magor K.E."/>
            <person name="Du Z."/>
            <person name="Hu X."/>
            <person name="Goodman L."/>
            <person name="Tafer H."/>
            <person name="Vignal A."/>
            <person name="Lee T."/>
            <person name="Kim K.W."/>
            <person name="Sheng Z."/>
            <person name="An Y."/>
            <person name="Searle S."/>
            <person name="Herrero J."/>
            <person name="Groenen M.A."/>
            <person name="Crooijmans R.P."/>
            <person name="Faraut T."/>
            <person name="Cai Q."/>
            <person name="Webster R.G."/>
            <person name="Aldridge J.R."/>
            <person name="Warren W.C."/>
            <person name="Bartschat S."/>
            <person name="Kehr S."/>
            <person name="Marz M."/>
            <person name="Stadler P.F."/>
            <person name="Smith J."/>
            <person name="Kraus R.H."/>
            <person name="Zhao Y."/>
            <person name="Ren L."/>
            <person name="Fei J."/>
            <person name="Morisson M."/>
            <person name="Kaiser P."/>
            <person name="Griffin D.K."/>
            <person name="Rao M."/>
            <person name="Pitel F."/>
            <person name="Wang J."/>
            <person name="Li N."/>
        </authorList>
    </citation>
    <scope>NUCLEOTIDE SEQUENCE [LARGE SCALE GENOMIC DNA]</scope>
</reference>
<organism evidence="2 3">
    <name type="scientific">Anas platyrhynchos</name>
    <name type="common">Mallard</name>
    <name type="synonym">Anas boschas</name>
    <dbReference type="NCBI Taxonomy" id="8839"/>
    <lineage>
        <taxon>Eukaryota</taxon>
        <taxon>Metazoa</taxon>
        <taxon>Chordata</taxon>
        <taxon>Craniata</taxon>
        <taxon>Vertebrata</taxon>
        <taxon>Euteleostomi</taxon>
        <taxon>Archelosauria</taxon>
        <taxon>Archosauria</taxon>
        <taxon>Dinosauria</taxon>
        <taxon>Saurischia</taxon>
        <taxon>Theropoda</taxon>
        <taxon>Coelurosauria</taxon>
        <taxon>Aves</taxon>
        <taxon>Neognathae</taxon>
        <taxon>Galloanserae</taxon>
        <taxon>Anseriformes</taxon>
        <taxon>Anatidae</taxon>
        <taxon>Anatinae</taxon>
        <taxon>Anas</taxon>
    </lineage>
</organism>
<gene>
    <name evidence="2" type="ORF">Anapl_00114</name>
</gene>
<feature type="compositionally biased region" description="Basic and acidic residues" evidence="1">
    <location>
        <begin position="93"/>
        <end position="103"/>
    </location>
</feature>
<evidence type="ECO:0000313" key="2">
    <source>
        <dbReference type="EMBL" id="EOB03843.1"/>
    </source>
</evidence>
<accession>R0LTY3</accession>